<gene>
    <name evidence="2" type="ORF">SAMN02910414_02477</name>
</gene>
<name>A0A1H3N410_9FIRM</name>
<dbReference type="OrthoDB" id="2071523at2"/>
<dbReference type="EMBL" id="FNPG01000049">
    <property type="protein sequence ID" value="SDY83677.1"/>
    <property type="molecule type" value="Genomic_DNA"/>
</dbReference>
<evidence type="ECO:0000313" key="2">
    <source>
        <dbReference type="EMBL" id="SDY83677.1"/>
    </source>
</evidence>
<feature type="transmembrane region" description="Helical" evidence="1">
    <location>
        <begin position="103"/>
        <end position="133"/>
    </location>
</feature>
<keyword evidence="1" id="KW-0472">Membrane</keyword>
<feature type="transmembrane region" description="Helical" evidence="1">
    <location>
        <begin position="245"/>
        <end position="265"/>
    </location>
</feature>
<evidence type="ECO:0000256" key="1">
    <source>
        <dbReference type="SAM" id="Phobius"/>
    </source>
</evidence>
<evidence type="ECO:0008006" key="4">
    <source>
        <dbReference type="Google" id="ProtNLM"/>
    </source>
</evidence>
<feature type="transmembrane region" description="Helical" evidence="1">
    <location>
        <begin position="63"/>
        <end position="82"/>
    </location>
</feature>
<feature type="transmembrane region" description="Helical" evidence="1">
    <location>
        <begin position="202"/>
        <end position="220"/>
    </location>
</feature>
<proteinExistence type="predicted"/>
<organism evidence="2 3">
    <name type="scientific">Lachnobacterium bovis DSM 14045</name>
    <dbReference type="NCBI Taxonomy" id="1122142"/>
    <lineage>
        <taxon>Bacteria</taxon>
        <taxon>Bacillati</taxon>
        <taxon>Bacillota</taxon>
        <taxon>Clostridia</taxon>
        <taxon>Lachnospirales</taxon>
        <taxon>Lachnospiraceae</taxon>
        <taxon>Lachnobacterium</taxon>
    </lineage>
</organism>
<accession>A0A1H3N410</accession>
<dbReference type="STRING" id="1122142.SAMN02910414_02477"/>
<reference evidence="2 3" key="1">
    <citation type="submission" date="2016-10" db="EMBL/GenBank/DDBJ databases">
        <authorList>
            <person name="de Groot N.N."/>
        </authorList>
    </citation>
    <scope>NUCLEOTIDE SEQUENCE [LARGE SCALE GENOMIC DNA]</scope>
    <source>
        <strain evidence="2 3">DSM 14045</strain>
    </source>
</reference>
<protein>
    <recommendedName>
        <fullName evidence="4">ABC-2 family transporter protein</fullName>
    </recommendedName>
</protein>
<evidence type="ECO:0000313" key="3">
    <source>
        <dbReference type="Proteomes" id="UP000183918"/>
    </source>
</evidence>
<keyword evidence="1" id="KW-0812">Transmembrane</keyword>
<feature type="transmembrane region" description="Helical" evidence="1">
    <location>
        <begin position="12"/>
        <end position="31"/>
    </location>
</feature>
<keyword evidence="3" id="KW-1185">Reference proteome</keyword>
<dbReference type="RefSeq" id="WP_074719257.1">
    <property type="nucleotide sequence ID" value="NZ_FNPG01000049.1"/>
</dbReference>
<sequence>MKFEIKKLLNRNELCIAFLVLLIAVCGNFIYTLQLYKGFKYSDIHSPSNLYVLNNITHSPTELFFSLLLPLISCYIGSSIAIEEHNNEITPCIYTRISRKKQLIKQGLAVAIISCVVFFTALLVNLLLVNLFIPKGGNNYYCLPEETILSSSNYCIFEDILKYHPILYMALTMLYRGIVAGVFAWFGYGLSHMFKFFKKTHVIVAPFIIMTAFEILSVIIERLTNSTNAWTRIGLYSSTYTFKEVIPTLTLLGFFIITGAIGIYIGTKREDIY</sequence>
<dbReference type="Proteomes" id="UP000183918">
    <property type="component" value="Unassembled WGS sequence"/>
</dbReference>
<dbReference type="AlphaFoldDB" id="A0A1H3N410"/>
<keyword evidence="1" id="KW-1133">Transmembrane helix</keyword>
<feature type="transmembrane region" description="Helical" evidence="1">
    <location>
        <begin position="166"/>
        <end position="190"/>
    </location>
</feature>